<evidence type="ECO:0000313" key="2">
    <source>
        <dbReference type="EMBL" id="GAA3503263.1"/>
    </source>
</evidence>
<sequence>MPAGIREEIDGYVLQDALFAAVRLVVDVGLVRDGMGGAAAQLIVGDRYAHHGDRIVRTPDSPLDLESLAYRAGGAAGRIVAIEALWDGDTVHDWSVRLVAITADPPGEQALATVYAHTAERYLGEDGDHGPRHPVAVAAERVGSALAAHLSVPFHFASPDTSDDEAPRWRPATPTEADRWHSSSVSLSGLVRGIVGSVVGCVSATATDFRQWCQNVLKPAVQS</sequence>
<gene>
    <name evidence="2" type="ORF">GCM10019016_103730</name>
</gene>
<feature type="region of interest" description="Disordered" evidence="1">
    <location>
        <begin position="157"/>
        <end position="180"/>
    </location>
</feature>
<evidence type="ECO:0000256" key="1">
    <source>
        <dbReference type="SAM" id="MobiDB-lite"/>
    </source>
</evidence>
<dbReference type="Proteomes" id="UP001501455">
    <property type="component" value="Unassembled WGS sequence"/>
</dbReference>
<reference evidence="3" key="1">
    <citation type="journal article" date="2019" name="Int. J. Syst. Evol. Microbiol.">
        <title>The Global Catalogue of Microorganisms (GCM) 10K type strain sequencing project: providing services to taxonomists for standard genome sequencing and annotation.</title>
        <authorList>
            <consortium name="The Broad Institute Genomics Platform"/>
            <consortium name="The Broad Institute Genome Sequencing Center for Infectious Disease"/>
            <person name="Wu L."/>
            <person name="Ma J."/>
        </authorList>
    </citation>
    <scope>NUCLEOTIDE SEQUENCE [LARGE SCALE GENOMIC DNA]</scope>
    <source>
        <strain evidence="3">JCM 4816</strain>
    </source>
</reference>
<evidence type="ECO:0000313" key="3">
    <source>
        <dbReference type="Proteomes" id="UP001501455"/>
    </source>
</evidence>
<comment type="caution">
    <text evidence="2">The sequence shown here is derived from an EMBL/GenBank/DDBJ whole genome shotgun (WGS) entry which is preliminary data.</text>
</comment>
<organism evidence="2 3">
    <name type="scientific">Streptomyces prasinosporus</name>
    <dbReference type="NCBI Taxonomy" id="68256"/>
    <lineage>
        <taxon>Bacteria</taxon>
        <taxon>Bacillati</taxon>
        <taxon>Actinomycetota</taxon>
        <taxon>Actinomycetes</taxon>
        <taxon>Kitasatosporales</taxon>
        <taxon>Streptomycetaceae</taxon>
        <taxon>Streptomyces</taxon>
        <taxon>Streptomyces albogriseolus group</taxon>
    </lineage>
</organism>
<keyword evidence="3" id="KW-1185">Reference proteome</keyword>
<dbReference type="RefSeq" id="WP_345584010.1">
    <property type="nucleotide sequence ID" value="NZ_BAAAXF010000074.1"/>
</dbReference>
<dbReference type="EMBL" id="BAAAXF010000074">
    <property type="protein sequence ID" value="GAA3503263.1"/>
    <property type="molecule type" value="Genomic_DNA"/>
</dbReference>
<protein>
    <submittedName>
        <fullName evidence="2">Uncharacterized protein</fullName>
    </submittedName>
</protein>
<accession>A0ABP6U984</accession>
<name>A0ABP6U984_9ACTN</name>
<proteinExistence type="predicted"/>